<dbReference type="eggNOG" id="COG1752">
    <property type="taxonomic scope" value="Bacteria"/>
</dbReference>
<feature type="short sequence motif" description="DGA/G" evidence="4">
    <location>
        <begin position="205"/>
        <end position="207"/>
    </location>
</feature>
<dbReference type="GO" id="GO:0016042">
    <property type="term" value="P:lipid catabolic process"/>
    <property type="evidence" value="ECO:0007669"/>
    <property type="project" value="UniProtKB-UniRule"/>
</dbReference>
<evidence type="ECO:0000313" key="7">
    <source>
        <dbReference type="Proteomes" id="UP000003374"/>
    </source>
</evidence>
<evidence type="ECO:0000256" key="2">
    <source>
        <dbReference type="ARBA" id="ARBA00022963"/>
    </source>
</evidence>
<dbReference type="RefSeq" id="WP_005002201.1">
    <property type="nucleotide sequence ID" value="NZ_CH672427.1"/>
</dbReference>
<dbReference type="InterPro" id="IPR050301">
    <property type="entry name" value="NTE"/>
</dbReference>
<evidence type="ECO:0000259" key="5">
    <source>
        <dbReference type="PROSITE" id="PS51635"/>
    </source>
</evidence>
<reference evidence="6 7" key="1">
    <citation type="submission" date="2006-02" db="EMBL/GenBank/DDBJ databases">
        <authorList>
            <person name="Waterbury J."/>
            <person name="Ferriera S."/>
            <person name="Johnson J."/>
            <person name="Kravitz S."/>
            <person name="Halpern A."/>
            <person name="Remington K."/>
            <person name="Beeson K."/>
            <person name="Tran B."/>
            <person name="Rogers Y.-H."/>
            <person name="Friedman R."/>
            <person name="Venter J.C."/>
        </authorList>
    </citation>
    <scope>NUCLEOTIDE SEQUENCE [LARGE SCALE GENOMIC DNA]</scope>
    <source>
        <strain evidence="6 7">Nb-231</strain>
    </source>
</reference>
<dbReference type="PANTHER" id="PTHR14226">
    <property type="entry name" value="NEUROPATHY TARGET ESTERASE/SWISS CHEESE D.MELANOGASTER"/>
    <property type="match status" value="1"/>
</dbReference>
<sequence>MAATNSLDRQKTIESQLEAEDYSTLHRLATAGEHRLVVSLGGGSTAGLCGNIALIHLLEELELKQHISELWGTSAGAIVGGSWTTGTTAAEMLATIRNLDSKDTVDLCHVAILRSLLLRPFGRFLPDGLIQGRRLALLIDAGLKVKDFQSCTIPFRCIACSDDGRNRRKVFRKGLLLPAILSSMSLPGILAPRPALEGEECGYYDGGLVEKTPLISPIAEHLRSGDKRKLLLIATHFSGDERRKPAHGFIHRFVQSIYALEEALWGYQLKEARQRYRDKVTLLLLNPHIVEPTLFDFSHVTEHYLRARENFKHKLRNGSLALTFGAD</sequence>
<evidence type="ECO:0000256" key="4">
    <source>
        <dbReference type="PROSITE-ProRule" id="PRU01161"/>
    </source>
</evidence>
<dbReference type="STRING" id="314278.NB231_10223"/>
<evidence type="ECO:0000256" key="3">
    <source>
        <dbReference type="ARBA" id="ARBA00023098"/>
    </source>
</evidence>
<dbReference type="PANTHER" id="PTHR14226:SF29">
    <property type="entry name" value="NEUROPATHY TARGET ESTERASE SWS"/>
    <property type="match status" value="1"/>
</dbReference>
<comment type="caution">
    <text evidence="6">The sequence shown here is derived from an EMBL/GenBank/DDBJ whole genome shotgun (WGS) entry which is preliminary data.</text>
</comment>
<keyword evidence="3 4" id="KW-0443">Lipid metabolism</keyword>
<accession>A4BNM2</accession>
<protein>
    <recommendedName>
        <fullName evidence="5">PNPLA domain-containing protein</fullName>
    </recommendedName>
</protein>
<dbReference type="EMBL" id="AAOF01000002">
    <property type="protein sequence ID" value="EAR22821.1"/>
    <property type="molecule type" value="Genomic_DNA"/>
</dbReference>
<keyword evidence="2 4" id="KW-0442">Lipid degradation</keyword>
<gene>
    <name evidence="6" type="ORF">NB231_10223</name>
</gene>
<dbReference type="PROSITE" id="PS51635">
    <property type="entry name" value="PNPLA"/>
    <property type="match status" value="1"/>
</dbReference>
<keyword evidence="7" id="KW-1185">Reference proteome</keyword>
<comment type="caution">
    <text evidence="4">Lacks conserved residue(s) required for the propagation of feature annotation.</text>
</comment>
<dbReference type="Pfam" id="PF01734">
    <property type="entry name" value="Patatin"/>
    <property type="match status" value="1"/>
</dbReference>
<keyword evidence="1 4" id="KW-0378">Hydrolase</keyword>
<proteinExistence type="predicted"/>
<name>A4BNM2_9GAMM</name>
<feature type="domain" description="PNPLA" evidence="5">
    <location>
        <begin position="38"/>
        <end position="218"/>
    </location>
</feature>
<evidence type="ECO:0000256" key="1">
    <source>
        <dbReference type="ARBA" id="ARBA00022801"/>
    </source>
</evidence>
<feature type="short sequence motif" description="GXSXG" evidence="4">
    <location>
        <begin position="72"/>
        <end position="76"/>
    </location>
</feature>
<dbReference type="InterPro" id="IPR016035">
    <property type="entry name" value="Acyl_Trfase/lysoPLipase"/>
</dbReference>
<evidence type="ECO:0000313" key="6">
    <source>
        <dbReference type="EMBL" id="EAR22821.1"/>
    </source>
</evidence>
<dbReference type="InterPro" id="IPR002641">
    <property type="entry name" value="PNPLA_dom"/>
</dbReference>
<feature type="active site" description="Proton acceptor" evidence="4">
    <location>
        <position position="205"/>
    </location>
</feature>
<dbReference type="Gene3D" id="3.40.1090.10">
    <property type="entry name" value="Cytosolic phospholipase A2 catalytic domain"/>
    <property type="match status" value="1"/>
</dbReference>
<dbReference type="Proteomes" id="UP000003374">
    <property type="component" value="Unassembled WGS sequence"/>
</dbReference>
<dbReference type="AlphaFoldDB" id="A4BNM2"/>
<dbReference type="SUPFAM" id="SSF52151">
    <property type="entry name" value="FabD/lysophospholipase-like"/>
    <property type="match status" value="1"/>
</dbReference>
<dbReference type="GO" id="GO:0016787">
    <property type="term" value="F:hydrolase activity"/>
    <property type="evidence" value="ECO:0007669"/>
    <property type="project" value="UniProtKB-UniRule"/>
</dbReference>
<feature type="active site" description="Nucleophile" evidence="4">
    <location>
        <position position="74"/>
    </location>
</feature>
<organism evidence="6 7">
    <name type="scientific">Nitrococcus mobilis Nb-231</name>
    <dbReference type="NCBI Taxonomy" id="314278"/>
    <lineage>
        <taxon>Bacteria</taxon>
        <taxon>Pseudomonadati</taxon>
        <taxon>Pseudomonadota</taxon>
        <taxon>Gammaproteobacteria</taxon>
        <taxon>Chromatiales</taxon>
        <taxon>Ectothiorhodospiraceae</taxon>
        <taxon>Nitrococcus</taxon>
    </lineage>
</organism>
<dbReference type="HOGENOM" id="CLU_849475_0_0_6"/>